<evidence type="ECO:0000256" key="1">
    <source>
        <dbReference type="SAM" id="MobiDB-lite"/>
    </source>
</evidence>
<sequence length="96" mass="10068">MVTQTTSHSLPARPRIEEASARTPLDTAVGVLIGRRHCSPRAAFTEIADAALQSGIGLSALSRALVALASGVPTDFAHREEVEARWGPALGLGEPR</sequence>
<dbReference type="InterPro" id="IPR005561">
    <property type="entry name" value="ANTAR"/>
</dbReference>
<dbReference type="AlphaFoldDB" id="I4BEX2"/>
<protein>
    <submittedName>
        <fullName evidence="3">Putative RNA-binding protein</fullName>
    </submittedName>
</protein>
<gene>
    <name evidence="3" type="ordered locus">Mycch_1019</name>
</gene>
<dbReference type="OrthoDB" id="4466580at2"/>
<dbReference type="Pfam" id="PF03861">
    <property type="entry name" value="ANTAR"/>
    <property type="match status" value="1"/>
</dbReference>
<dbReference type="SMART" id="SM01012">
    <property type="entry name" value="ANTAR"/>
    <property type="match status" value="1"/>
</dbReference>
<evidence type="ECO:0000259" key="2">
    <source>
        <dbReference type="SMART" id="SM01012"/>
    </source>
</evidence>
<reference evidence="3 4" key="1">
    <citation type="submission" date="2012-06" db="EMBL/GenBank/DDBJ databases">
        <title>Complete sequence of chromosome of Mycobacterium chubuense NBB4.</title>
        <authorList>
            <consortium name="US DOE Joint Genome Institute"/>
            <person name="Lucas S."/>
            <person name="Han J."/>
            <person name="Lapidus A."/>
            <person name="Cheng J.-F."/>
            <person name="Goodwin L."/>
            <person name="Pitluck S."/>
            <person name="Peters L."/>
            <person name="Mikhailova N."/>
            <person name="Teshima H."/>
            <person name="Detter J.C."/>
            <person name="Han C."/>
            <person name="Tapia R."/>
            <person name="Land M."/>
            <person name="Hauser L."/>
            <person name="Kyrpides N."/>
            <person name="Ivanova N."/>
            <person name="Pagani I."/>
            <person name="Mattes T."/>
            <person name="Holmes A."/>
            <person name="Rutledge P."/>
            <person name="Paulsen I."/>
            <person name="Coleman N."/>
            <person name="Woyke T."/>
        </authorList>
    </citation>
    <scope>NUCLEOTIDE SEQUENCE [LARGE SCALE GENOMIC DNA]</scope>
    <source>
        <strain evidence="3 4">NBB4</strain>
    </source>
</reference>
<proteinExistence type="predicted"/>
<dbReference type="Gene3D" id="1.10.10.10">
    <property type="entry name" value="Winged helix-like DNA-binding domain superfamily/Winged helix DNA-binding domain"/>
    <property type="match status" value="1"/>
</dbReference>
<name>I4BEX2_MYCCN</name>
<evidence type="ECO:0000313" key="3">
    <source>
        <dbReference type="EMBL" id="AFM15829.1"/>
    </source>
</evidence>
<dbReference type="HOGENOM" id="CLU_2356673_0_0_11"/>
<organism evidence="3 4">
    <name type="scientific">Mycolicibacterium chubuense (strain NBB4)</name>
    <name type="common">Mycobacterium chubuense</name>
    <dbReference type="NCBI Taxonomy" id="710421"/>
    <lineage>
        <taxon>Bacteria</taxon>
        <taxon>Bacillati</taxon>
        <taxon>Actinomycetota</taxon>
        <taxon>Actinomycetes</taxon>
        <taxon>Mycobacteriales</taxon>
        <taxon>Mycobacteriaceae</taxon>
        <taxon>Mycolicibacterium</taxon>
    </lineage>
</organism>
<feature type="domain" description="ANTAR" evidence="2">
    <location>
        <begin position="15"/>
        <end position="66"/>
    </location>
</feature>
<dbReference type="KEGG" id="mcb:Mycch_1019"/>
<accession>I4BEX2</accession>
<evidence type="ECO:0000313" key="4">
    <source>
        <dbReference type="Proteomes" id="UP000006057"/>
    </source>
</evidence>
<dbReference type="GO" id="GO:0003723">
    <property type="term" value="F:RNA binding"/>
    <property type="evidence" value="ECO:0007669"/>
    <property type="project" value="InterPro"/>
</dbReference>
<dbReference type="EMBL" id="CP003053">
    <property type="protein sequence ID" value="AFM15829.1"/>
    <property type="molecule type" value="Genomic_DNA"/>
</dbReference>
<dbReference type="Proteomes" id="UP000006057">
    <property type="component" value="Chromosome"/>
</dbReference>
<feature type="region of interest" description="Disordered" evidence="1">
    <location>
        <begin position="1"/>
        <end position="21"/>
    </location>
</feature>
<dbReference type="RefSeq" id="WP_014814315.1">
    <property type="nucleotide sequence ID" value="NC_018027.1"/>
</dbReference>
<dbReference type="InterPro" id="IPR036388">
    <property type="entry name" value="WH-like_DNA-bd_sf"/>
</dbReference>
<dbReference type="PATRIC" id="fig|710421.3.peg.1026"/>
<keyword evidence="4" id="KW-1185">Reference proteome</keyword>